<dbReference type="EMBL" id="KV454414">
    <property type="protein sequence ID" value="ODQ63478.1"/>
    <property type="molecule type" value="Genomic_DNA"/>
</dbReference>
<evidence type="ECO:0000313" key="6">
    <source>
        <dbReference type="EMBL" id="ODQ63478.1"/>
    </source>
</evidence>
<gene>
    <name evidence="6" type="ORF">NADFUDRAFT_28746</name>
</gene>
<dbReference type="AlphaFoldDB" id="A0A1E3PDM9"/>
<dbReference type="Pfam" id="PF00571">
    <property type="entry name" value="CBS"/>
    <property type="match status" value="1"/>
</dbReference>
<dbReference type="CDD" id="cd02205">
    <property type="entry name" value="CBS_pair_SF"/>
    <property type="match status" value="1"/>
</dbReference>
<dbReference type="GO" id="GO:0042149">
    <property type="term" value="P:cellular response to glucose starvation"/>
    <property type="evidence" value="ECO:0007669"/>
    <property type="project" value="TreeGrafter"/>
</dbReference>
<dbReference type="InterPro" id="IPR000644">
    <property type="entry name" value="CBS_dom"/>
</dbReference>
<feature type="region of interest" description="Disordered" evidence="4">
    <location>
        <begin position="399"/>
        <end position="427"/>
    </location>
</feature>
<feature type="domain" description="CBS" evidence="5">
    <location>
        <begin position="276"/>
        <end position="335"/>
    </location>
</feature>
<feature type="compositionally biased region" description="Low complexity" evidence="4">
    <location>
        <begin position="1"/>
        <end position="24"/>
    </location>
</feature>
<feature type="compositionally biased region" description="Low complexity" evidence="4">
    <location>
        <begin position="400"/>
        <end position="419"/>
    </location>
</feature>
<dbReference type="InterPro" id="IPR046342">
    <property type="entry name" value="CBS_dom_sf"/>
</dbReference>
<dbReference type="Proteomes" id="UP000095009">
    <property type="component" value="Unassembled WGS sequence"/>
</dbReference>
<evidence type="ECO:0000256" key="4">
    <source>
        <dbReference type="SAM" id="MobiDB-lite"/>
    </source>
</evidence>
<dbReference type="PANTHER" id="PTHR13780">
    <property type="entry name" value="AMP-ACTIVATED PROTEIN KINASE, GAMMA REGULATORY SUBUNIT"/>
    <property type="match status" value="1"/>
</dbReference>
<dbReference type="SMART" id="SM00116">
    <property type="entry name" value="CBS"/>
    <property type="match status" value="3"/>
</dbReference>
<evidence type="ECO:0000256" key="3">
    <source>
        <dbReference type="PROSITE-ProRule" id="PRU00703"/>
    </source>
</evidence>
<dbReference type="InterPro" id="IPR050511">
    <property type="entry name" value="AMPK_gamma/SDS23_families"/>
</dbReference>
<dbReference type="GO" id="GO:0004865">
    <property type="term" value="F:protein serine/threonine phosphatase inhibitor activity"/>
    <property type="evidence" value="ECO:0007669"/>
    <property type="project" value="TreeGrafter"/>
</dbReference>
<keyword evidence="2 3" id="KW-0129">CBS domain</keyword>
<feature type="region of interest" description="Disordered" evidence="4">
    <location>
        <begin position="1"/>
        <end position="29"/>
    </location>
</feature>
<keyword evidence="1" id="KW-0677">Repeat</keyword>
<dbReference type="STRING" id="857566.A0A1E3PDM9"/>
<name>A0A1E3PDM9_9ASCO</name>
<evidence type="ECO:0000256" key="2">
    <source>
        <dbReference type="ARBA" id="ARBA00023122"/>
    </source>
</evidence>
<evidence type="ECO:0000256" key="1">
    <source>
        <dbReference type="ARBA" id="ARBA00022737"/>
    </source>
</evidence>
<dbReference type="PANTHER" id="PTHR13780:SF36">
    <property type="entry name" value="CBS DOMAIN-CONTAINING PROTEIN"/>
    <property type="match status" value="1"/>
</dbReference>
<evidence type="ECO:0000313" key="7">
    <source>
        <dbReference type="Proteomes" id="UP000095009"/>
    </source>
</evidence>
<keyword evidence="7" id="KW-1185">Reference proteome</keyword>
<accession>A0A1E3PDM9</accession>
<dbReference type="Gene3D" id="3.10.580.10">
    <property type="entry name" value="CBS-domain"/>
    <property type="match status" value="2"/>
</dbReference>
<dbReference type="PROSITE" id="PS51371">
    <property type="entry name" value="CBS"/>
    <property type="match status" value="1"/>
</dbReference>
<dbReference type="OrthoDB" id="449052at2759"/>
<reference evidence="6 7" key="1">
    <citation type="journal article" date="2016" name="Proc. Natl. Acad. Sci. U.S.A.">
        <title>Comparative genomics of biotechnologically important yeasts.</title>
        <authorList>
            <person name="Riley R."/>
            <person name="Haridas S."/>
            <person name="Wolfe K.H."/>
            <person name="Lopes M.R."/>
            <person name="Hittinger C.T."/>
            <person name="Goeker M."/>
            <person name="Salamov A.A."/>
            <person name="Wisecaver J.H."/>
            <person name="Long T.M."/>
            <person name="Calvey C.H."/>
            <person name="Aerts A.L."/>
            <person name="Barry K.W."/>
            <person name="Choi C."/>
            <person name="Clum A."/>
            <person name="Coughlan A.Y."/>
            <person name="Deshpande S."/>
            <person name="Douglass A.P."/>
            <person name="Hanson S.J."/>
            <person name="Klenk H.-P."/>
            <person name="LaButti K.M."/>
            <person name="Lapidus A."/>
            <person name="Lindquist E.A."/>
            <person name="Lipzen A.M."/>
            <person name="Meier-Kolthoff J.P."/>
            <person name="Ohm R.A."/>
            <person name="Otillar R.P."/>
            <person name="Pangilinan J.L."/>
            <person name="Peng Y."/>
            <person name="Rokas A."/>
            <person name="Rosa C.A."/>
            <person name="Scheuner C."/>
            <person name="Sibirny A.A."/>
            <person name="Slot J.C."/>
            <person name="Stielow J.B."/>
            <person name="Sun H."/>
            <person name="Kurtzman C.P."/>
            <person name="Blackwell M."/>
            <person name="Grigoriev I.V."/>
            <person name="Jeffries T.W."/>
        </authorList>
    </citation>
    <scope>NUCLEOTIDE SEQUENCE [LARGE SCALE GENOMIC DNA]</scope>
    <source>
        <strain evidence="6 7">DSM 6958</strain>
    </source>
</reference>
<evidence type="ECO:0000259" key="5">
    <source>
        <dbReference type="PROSITE" id="PS51371"/>
    </source>
</evidence>
<proteinExistence type="predicted"/>
<protein>
    <recommendedName>
        <fullName evidence="5">CBS domain-containing protein</fullName>
    </recommendedName>
</protein>
<sequence>MSTPPQLPSQTSSENSSSTASSSSLVQDERRGSFNYSSSFPVSDSLFDLSPLPSISPNDSFSAFGLGENTADWLNIALSEVVQQESVVCTSSDTSIERASEYLNEYNYTSIPIQDSSQPKKAEYTAVGNGGILEACSPLHVRYAFDYSDLNTYLLLVLGHSTVDLTRLSEENQRWLKCAKSGLPVPVQFAISLQAKEPFEILTKDCTLAEAVLVLGRGVHRIMVTNGSAGIFRNDAEDSINGILSQRRFIKYIWENGRRFPSLQPLFQASLHDLNIGNYEKVISIRGDALVLDALKRLSHEEVSSLAVVDSQGCLLGNISVVDVKMLTKSTNAPLLKSTCLTFLNVLLYKRGLSQGQDSYPVFHVTKHTLLGSAIAKLVATQAHRLWIVDDGEPEQPNLKTSFFSGSSSSSASSISEGSELSRERSKSLTPHMSYKLIGVVSLTDIINRLGQVAGKRVDPHSVRHQRRRSSIVSVKNLAN</sequence>
<organism evidence="6 7">
    <name type="scientific">Nadsonia fulvescens var. elongata DSM 6958</name>
    <dbReference type="NCBI Taxonomy" id="857566"/>
    <lineage>
        <taxon>Eukaryota</taxon>
        <taxon>Fungi</taxon>
        <taxon>Dikarya</taxon>
        <taxon>Ascomycota</taxon>
        <taxon>Saccharomycotina</taxon>
        <taxon>Dipodascomycetes</taxon>
        <taxon>Dipodascales</taxon>
        <taxon>Dipodascales incertae sedis</taxon>
        <taxon>Nadsonia</taxon>
    </lineage>
</organism>
<dbReference type="SUPFAM" id="SSF54631">
    <property type="entry name" value="CBS-domain pair"/>
    <property type="match status" value="2"/>
</dbReference>